<dbReference type="Pfam" id="PF01565">
    <property type="entry name" value="FAD_binding_4"/>
    <property type="match status" value="1"/>
</dbReference>
<comment type="similarity">
    <text evidence="1">Belongs to the oxygen-dependent FAD-linked oxidoreductase family.</text>
</comment>
<dbReference type="EMBL" id="JAQQWL010000010">
    <property type="protein sequence ID" value="KAK8054743.1"/>
    <property type="molecule type" value="Genomic_DNA"/>
</dbReference>
<dbReference type="GeneID" id="92094282"/>
<dbReference type="PROSITE" id="PS51387">
    <property type="entry name" value="FAD_PCMH"/>
    <property type="match status" value="1"/>
</dbReference>
<dbReference type="PANTHER" id="PTHR42973">
    <property type="entry name" value="BINDING OXIDOREDUCTASE, PUTATIVE (AFU_ORTHOLOGUE AFUA_1G17690)-RELATED"/>
    <property type="match status" value="1"/>
</dbReference>
<dbReference type="InterPro" id="IPR016166">
    <property type="entry name" value="FAD-bd_PCMH"/>
</dbReference>
<reference evidence="6 7" key="1">
    <citation type="submission" date="2023-01" db="EMBL/GenBank/DDBJ databases">
        <title>Analysis of 21 Apiospora genomes using comparative genomics revels a genus with tremendous synthesis potential of carbohydrate active enzymes and secondary metabolites.</title>
        <authorList>
            <person name="Sorensen T."/>
        </authorList>
    </citation>
    <scope>NUCLEOTIDE SEQUENCE [LARGE SCALE GENOMIC DNA]</scope>
    <source>
        <strain evidence="6 7">CBS 135458</strain>
    </source>
</reference>
<keyword evidence="2" id="KW-0285">Flavoprotein</keyword>
<name>A0ABR1U786_9PEZI</name>
<evidence type="ECO:0000313" key="6">
    <source>
        <dbReference type="EMBL" id="KAK8054743.1"/>
    </source>
</evidence>
<dbReference type="SUPFAM" id="SSF56176">
    <property type="entry name" value="FAD-binding/transporter-associated domain-like"/>
    <property type="match status" value="1"/>
</dbReference>
<dbReference type="InterPro" id="IPR050416">
    <property type="entry name" value="FAD-linked_Oxidoreductase"/>
</dbReference>
<evidence type="ECO:0000256" key="2">
    <source>
        <dbReference type="ARBA" id="ARBA00022630"/>
    </source>
</evidence>
<protein>
    <submittedName>
        <fullName evidence="6">FAD-binding domain-containing protein</fullName>
    </submittedName>
</protein>
<evidence type="ECO:0000256" key="1">
    <source>
        <dbReference type="ARBA" id="ARBA00005466"/>
    </source>
</evidence>
<dbReference type="InterPro" id="IPR006094">
    <property type="entry name" value="Oxid_FAD_bind_N"/>
</dbReference>
<dbReference type="PANTHER" id="PTHR42973:SF54">
    <property type="entry name" value="FAD-BINDING PCMH-TYPE DOMAIN-CONTAINING PROTEIN"/>
    <property type="match status" value="1"/>
</dbReference>
<organism evidence="6 7">
    <name type="scientific">Apiospora phragmitis</name>
    <dbReference type="NCBI Taxonomy" id="2905665"/>
    <lineage>
        <taxon>Eukaryota</taxon>
        <taxon>Fungi</taxon>
        <taxon>Dikarya</taxon>
        <taxon>Ascomycota</taxon>
        <taxon>Pezizomycotina</taxon>
        <taxon>Sordariomycetes</taxon>
        <taxon>Xylariomycetidae</taxon>
        <taxon>Amphisphaeriales</taxon>
        <taxon>Apiosporaceae</taxon>
        <taxon>Apiospora</taxon>
    </lineage>
</organism>
<keyword evidence="4" id="KW-0560">Oxidoreductase</keyword>
<comment type="caution">
    <text evidence="6">The sequence shown here is derived from an EMBL/GenBank/DDBJ whole genome shotgun (WGS) entry which is preliminary data.</text>
</comment>
<accession>A0ABR1U786</accession>
<dbReference type="Gene3D" id="3.30.465.10">
    <property type="match status" value="1"/>
</dbReference>
<feature type="domain" description="FAD-binding PCMH-type" evidence="5">
    <location>
        <begin position="49"/>
        <end position="215"/>
    </location>
</feature>
<evidence type="ECO:0000313" key="7">
    <source>
        <dbReference type="Proteomes" id="UP001480595"/>
    </source>
</evidence>
<dbReference type="RefSeq" id="XP_066713389.1">
    <property type="nucleotide sequence ID" value="XM_066861219.1"/>
</dbReference>
<evidence type="ECO:0000259" key="5">
    <source>
        <dbReference type="PROSITE" id="PS51387"/>
    </source>
</evidence>
<dbReference type="Proteomes" id="UP001480595">
    <property type="component" value="Unassembled WGS sequence"/>
</dbReference>
<evidence type="ECO:0000256" key="3">
    <source>
        <dbReference type="ARBA" id="ARBA00022827"/>
    </source>
</evidence>
<keyword evidence="3" id="KW-0274">FAD</keyword>
<sequence>MELTVDSEAAERAALACQALQQQNAAITITTAQNTSYEAEQERRWSQACWLPAAGYVRPQDAAEVAAVLATSKKANTKFAVRSTGHHPNADFSSVDQSGGVIDLRDIKSLSLDEDMDGKFILRAGGGSTLTDVYIFLRSAVAPSSAPATLVSGWVVSISATKYAVHIYDPSDYVSILKATVQVQESIESDSKIGLFVSFNPTFVAVGLLYADAPTEIPAAFKPFLDLTSLLNMAVLWTDGTIKSLVGSIQYNAPRARWVAAGSWQDPSLDKQAIRDVDNLRIGVEKLAKSSGDHLGFVFMNDASPTQTVLGGTWR</sequence>
<evidence type="ECO:0000256" key="4">
    <source>
        <dbReference type="ARBA" id="ARBA00023002"/>
    </source>
</evidence>
<gene>
    <name evidence="6" type="ORF">PG994_009810</name>
</gene>
<dbReference type="InterPro" id="IPR016169">
    <property type="entry name" value="FAD-bd_PCMH_sub2"/>
</dbReference>
<dbReference type="InterPro" id="IPR036318">
    <property type="entry name" value="FAD-bd_PCMH-like_sf"/>
</dbReference>
<keyword evidence="7" id="KW-1185">Reference proteome</keyword>
<proteinExistence type="inferred from homology"/>